<dbReference type="AlphaFoldDB" id="I0YKZ7"/>
<feature type="compositionally biased region" description="Basic and acidic residues" evidence="1">
    <location>
        <begin position="949"/>
        <end position="965"/>
    </location>
</feature>
<feature type="compositionally biased region" description="Basic residues" evidence="1">
    <location>
        <begin position="668"/>
        <end position="678"/>
    </location>
</feature>
<sequence>MEAPDTGNAGVTMLAGVRSAVSSLKAYPGLKRKETEIYPVWRDDSKEKRARTVSPIVAAPLPSPSGGSTQTPVQLKAMSHDIGRSSPLPHLAFGDPELLKRQLQQMALMQHHNEISVHAPVRQQSMSAVPPEGIRLPKGSALSLDPSVSGRCSSPQQQDSMAGRAGGMEGPSYSQSSSGFLVQQPSSKLWMEAVPMRTGTKASTSYRVYSNAFMEGRRANGAPGAAYARPGIPSISSLPAQRGRPLLPMRERSSSVSEVPQLLASRQRSLDAPPAGPAGAHRMQPPPQGTPLDVVRLAHAAADRVLQRRIAEQSKPAEGPAEVEGRLGSAGSCDTLPAGHLGQQLGSLRQRSGSFGQGPTATGGRSSAVRDLDAATVASQLDQERQLAALMMIQDCAAAGAASLLSSAGAQGSSNLIYILKSLQEQSRSNPGALLAQLKAAQESPRQQMALMRMLRESLHLPAEAAPRQPSPDQPPARESPHDDGPGEAARKRGRPAKPVADDQWQPAGSRREFRRPVIAATLPAEGSVPLRMSHEEALQRLEAQADLRAKAGRAITTCNTERMSRIGSDPGAAECQLSGSRMKAFSSEGSPRSRAPNAPRTDSPSEALSGPSLIFNDSATSDDRLKRLNPFIGRSAEQHAPDSGRRPGWRAKGSGVPSSAAETARPAPHRGPGRPAKRPASPPQPAPKLESPVQPLALAGPAKEGLEREAAETLLFLNGTDPEDPPGATAAASESPKSRPKAKDGAATDVSPLQALVQDIMQQQKQRAQVNALASLPKSVVRAEVRGGYGTATVPQRQPEVAPPPVQPVKRKPGRPPKKKPEELAAMVQVAPPQPMLHQQSSASRFSVLGFAVPSGRRTGGKSGRPNTQQTHSGYSGGRSGRHRSSGSSGNLSEREAPGARSGAYLGVPLTRPRRMHRPADYDSDPSSAAVEYSGDGAEFSGGSSDGRSTDSESWNTKEYRRAPDAAPDWGLLLVKAPA</sequence>
<feature type="region of interest" description="Disordered" evidence="1">
    <location>
        <begin position="144"/>
        <end position="179"/>
    </location>
</feature>
<dbReference type="Proteomes" id="UP000007264">
    <property type="component" value="Unassembled WGS sequence"/>
</dbReference>
<feature type="region of interest" description="Disordered" evidence="1">
    <location>
        <begin position="266"/>
        <end position="291"/>
    </location>
</feature>
<feature type="region of interest" description="Disordered" evidence="1">
    <location>
        <begin position="788"/>
        <end position="980"/>
    </location>
</feature>
<dbReference type="EMBL" id="AGSI01000020">
    <property type="protein sequence ID" value="EIE19066.1"/>
    <property type="molecule type" value="Genomic_DNA"/>
</dbReference>
<dbReference type="RefSeq" id="XP_005643610.1">
    <property type="nucleotide sequence ID" value="XM_005643553.1"/>
</dbReference>
<feature type="compositionally biased region" description="Basic residues" evidence="1">
    <location>
        <begin position="810"/>
        <end position="819"/>
    </location>
</feature>
<dbReference type="InterPro" id="IPR017956">
    <property type="entry name" value="AT_hook_DNA-bd_motif"/>
</dbReference>
<comment type="caution">
    <text evidence="2">The sequence shown here is derived from an EMBL/GenBank/DDBJ whole genome shotgun (WGS) entry which is preliminary data.</text>
</comment>
<feature type="compositionally biased region" description="Polar residues" evidence="1">
    <location>
        <begin position="150"/>
        <end position="160"/>
    </location>
</feature>
<feature type="compositionally biased region" description="Basic and acidic residues" evidence="1">
    <location>
        <begin position="479"/>
        <end position="491"/>
    </location>
</feature>
<feature type="compositionally biased region" description="Polar residues" evidence="1">
    <location>
        <begin position="349"/>
        <end position="365"/>
    </location>
</feature>
<gene>
    <name evidence="2" type="ORF">COCSUDRAFT_59552</name>
</gene>
<feature type="region of interest" description="Disordered" evidence="1">
    <location>
        <begin position="464"/>
        <end position="517"/>
    </location>
</feature>
<organism evidence="2 3">
    <name type="scientific">Coccomyxa subellipsoidea (strain C-169)</name>
    <name type="common">Green microalga</name>
    <dbReference type="NCBI Taxonomy" id="574566"/>
    <lineage>
        <taxon>Eukaryota</taxon>
        <taxon>Viridiplantae</taxon>
        <taxon>Chlorophyta</taxon>
        <taxon>core chlorophytes</taxon>
        <taxon>Trebouxiophyceae</taxon>
        <taxon>Trebouxiophyceae incertae sedis</taxon>
        <taxon>Coccomyxaceae</taxon>
        <taxon>Coccomyxa</taxon>
        <taxon>Coccomyxa subellipsoidea</taxon>
    </lineage>
</organism>
<name>I0YKZ7_COCSC</name>
<dbReference type="OrthoDB" id="10551577at2759"/>
<accession>I0YKZ7</accession>
<feature type="region of interest" description="Disordered" evidence="1">
    <location>
        <begin position="311"/>
        <end position="341"/>
    </location>
</feature>
<reference evidence="2 3" key="1">
    <citation type="journal article" date="2012" name="Genome Biol.">
        <title>The genome of the polar eukaryotic microalga coccomyxa subellipsoidea reveals traits of cold adaptation.</title>
        <authorList>
            <person name="Blanc G."/>
            <person name="Agarkova I."/>
            <person name="Grimwood J."/>
            <person name="Kuo A."/>
            <person name="Brueggeman A."/>
            <person name="Dunigan D."/>
            <person name="Gurnon J."/>
            <person name="Ladunga I."/>
            <person name="Lindquist E."/>
            <person name="Lucas S."/>
            <person name="Pangilinan J."/>
            <person name="Proschold T."/>
            <person name="Salamov A."/>
            <person name="Schmutz J."/>
            <person name="Weeks D."/>
            <person name="Yamada T."/>
            <person name="Claverie J.M."/>
            <person name="Grigoriev I."/>
            <person name="Van Etten J."/>
            <person name="Lomsadze A."/>
            <person name="Borodovsky M."/>
        </authorList>
    </citation>
    <scope>NUCLEOTIDE SEQUENCE [LARGE SCALE GENOMIC DNA]</scope>
    <source>
        <strain evidence="2 3">C-169</strain>
    </source>
</reference>
<proteinExistence type="predicted"/>
<feature type="region of interest" description="Disordered" evidence="1">
    <location>
        <begin position="349"/>
        <end position="368"/>
    </location>
</feature>
<evidence type="ECO:0000313" key="3">
    <source>
        <dbReference type="Proteomes" id="UP000007264"/>
    </source>
</evidence>
<dbReference type="SMART" id="SM00384">
    <property type="entry name" value="AT_hook"/>
    <property type="match status" value="3"/>
</dbReference>
<dbReference type="GO" id="GO:0003677">
    <property type="term" value="F:DNA binding"/>
    <property type="evidence" value="ECO:0007669"/>
    <property type="project" value="InterPro"/>
</dbReference>
<keyword evidence="3" id="KW-1185">Reference proteome</keyword>
<feature type="compositionally biased region" description="Basic and acidic residues" evidence="1">
    <location>
        <begin position="637"/>
        <end position="646"/>
    </location>
</feature>
<evidence type="ECO:0000313" key="2">
    <source>
        <dbReference type="EMBL" id="EIE19066.1"/>
    </source>
</evidence>
<dbReference type="GeneID" id="17036996"/>
<feature type="region of interest" description="Disordered" evidence="1">
    <location>
        <begin position="564"/>
        <end position="751"/>
    </location>
</feature>
<protein>
    <submittedName>
        <fullName evidence="2">Uncharacterized protein</fullName>
    </submittedName>
</protein>
<dbReference type="KEGG" id="csl:COCSUDRAFT_59552"/>
<evidence type="ECO:0000256" key="1">
    <source>
        <dbReference type="SAM" id="MobiDB-lite"/>
    </source>
</evidence>